<name>B4VQ81_9CYAN</name>
<gene>
    <name evidence="1" type="ORF">MC7420_5610</name>
</gene>
<dbReference type="Proteomes" id="UP000003835">
    <property type="component" value="Unassembled WGS sequence"/>
</dbReference>
<dbReference type="HOGENOM" id="CLU_1955842_0_0_3"/>
<dbReference type="RefSeq" id="WP_006100664.1">
    <property type="nucleotide sequence ID" value="NZ_DS989847.1"/>
</dbReference>
<protein>
    <submittedName>
        <fullName evidence="1">Uncharacterized protein</fullName>
    </submittedName>
</protein>
<dbReference type="AlphaFoldDB" id="B4VQ81"/>
<proteinExistence type="predicted"/>
<evidence type="ECO:0000313" key="1">
    <source>
        <dbReference type="EMBL" id="EDX76176.1"/>
    </source>
</evidence>
<organism evidence="1 2">
    <name type="scientific">Coleofasciculus chthonoplastes PCC 7420</name>
    <dbReference type="NCBI Taxonomy" id="118168"/>
    <lineage>
        <taxon>Bacteria</taxon>
        <taxon>Bacillati</taxon>
        <taxon>Cyanobacteriota</taxon>
        <taxon>Cyanophyceae</taxon>
        <taxon>Coleofasciculales</taxon>
        <taxon>Coleofasciculaceae</taxon>
        <taxon>Coleofasciculus</taxon>
    </lineage>
</organism>
<accession>B4VQ81</accession>
<dbReference type="EMBL" id="DS989847">
    <property type="protein sequence ID" value="EDX76176.1"/>
    <property type="molecule type" value="Genomic_DNA"/>
</dbReference>
<keyword evidence="2" id="KW-1185">Reference proteome</keyword>
<reference evidence="1 2" key="1">
    <citation type="submission" date="2008-07" db="EMBL/GenBank/DDBJ databases">
        <authorList>
            <person name="Tandeau de Marsac N."/>
            <person name="Ferriera S."/>
            <person name="Johnson J."/>
            <person name="Kravitz S."/>
            <person name="Beeson K."/>
            <person name="Sutton G."/>
            <person name="Rogers Y.-H."/>
            <person name="Friedman R."/>
            <person name="Frazier M."/>
            <person name="Venter J.C."/>
        </authorList>
    </citation>
    <scope>NUCLEOTIDE SEQUENCE [LARGE SCALE GENOMIC DNA]</scope>
    <source>
        <strain evidence="1 2">PCC 7420</strain>
    </source>
</reference>
<sequence>MTKVKAETWIVYKTETMSAPGWENRQLLPAGSITDIISEEWDSSGHLPKIGDRIREYTNLDNPEQGGITHSRDGDWVVTMIHQFSSPDTPTHIVVCYCSYQPITPNWVKLKRGKPVNDMLETVSTGVE</sequence>
<dbReference type="OrthoDB" id="513689at2"/>
<evidence type="ECO:0000313" key="2">
    <source>
        <dbReference type="Proteomes" id="UP000003835"/>
    </source>
</evidence>